<comment type="subunit">
    <text evidence="9">The complex comprises the extracytoplasmic solute receptor protein and the two transmembrane proteins.</text>
</comment>
<accession>A0ABW6ZYI7</accession>
<organism evidence="11 12">
    <name type="scientific">Xanthobacter oligotrophicus</name>
    <dbReference type="NCBI Taxonomy" id="2607286"/>
    <lineage>
        <taxon>Bacteria</taxon>
        <taxon>Pseudomonadati</taxon>
        <taxon>Pseudomonadota</taxon>
        <taxon>Alphaproteobacteria</taxon>
        <taxon>Hyphomicrobiales</taxon>
        <taxon>Xanthobacteraceae</taxon>
        <taxon>Xanthobacter</taxon>
    </lineage>
</organism>
<dbReference type="PANTHER" id="PTHR35011">
    <property type="entry name" value="2,3-DIKETO-L-GULONATE TRAP TRANSPORTER SMALL PERMEASE PROTEIN YIAM"/>
    <property type="match status" value="1"/>
</dbReference>
<evidence type="ECO:0000259" key="10">
    <source>
        <dbReference type="Pfam" id="PF04290"/>
    </source>
</evidence>
<evidence type="ECO:0000256" key="3">
    <source>
        <dbReference type="ARBA" id="ARBA00022475"/>
    </source>
</evidence>
<dbReference type="InterPro" id="IPR055348">
    <property type="entry name" value="DctQ"/>
</dbReference>
<evidence type="ECO:0000256" key="9">
    <source>
        <dbReference type="RuleBase" id="RU369079"/>
    </source>
</evidence>
<dbReference type="Pfam" id="PF04290">
    <property type="entry name" value="DctQ"/>
    <property type="match status" value="1"/>
</dbReference>
<dbReference type="EMBL" id="JBAFVH010000009">
    <property type="protein sequence ID" value="MFG1373836.1"/>
    <property type="molecule type" value="Genomic_DNA"/>
</dbReference>
<comment type="subcellular location">
    <subcellularLocation>
        <location evidence="1 9">Cell inner membrane</location>
        <topology evidence="1 9">Multi-pass membrane protein</topology>
    </subcellularLocation>
</comment>
<feature type="transmembrane region" description="Helical" evidence="9">
    <location>
        <begin position="64"/>
        <end position="84"/>
    </location>
</feature>
<evidence type="ECO:0000313" key="11">
    <source>
        <dbReference type="EMBL" id="MFG1373836.1"/>
    </source>
</evidence>
<keyword evidence="6 9" id="KW-1133">Transmembrane helix</keyword>
<proteinExistence type="inferred from homology"/>
<comment type="function">
    <text evidence="9">Part of the tripartite ATP-independent periplasmic (TRAP) transport system.</text>
</comment>
<evidence type="ECO:0000256" key="1">
    <source>
        <dbReference type="ARBA" id="ARBA00004429"/>
    </source>
</evidence>
<keyword evidence="2 9" id="KW-0813">Transport</keyword>
<evidence type="ECO:0000256" key="2">
    <source>
        <dbReference type="ARBA" id="ARBA00022448"/>
    </source>
</evidence>
<evidence type="ECO:0000256" key="5">
    <source>
        <dbReference type="ARBA" id="ARBA00022692"/>
    </source>
</evidence>
<evidence type="ECO:0000256" key="4">
    <source>
        <dbReference type="ARBA" id="ARBA00022519"/>
    </source>
</evidence>
<keyword evidence="7 9" id="KW-0472">Membrane</keyword>
<dbReference type="Proteomes" id="UP001604002">
    <property type="component" value="Unassembled WGS sequence"/>
</dbReference>
<evidence type="ECO:0000313" key="12">
    <source>
        <dbReference type="Proteomes" id="UP001604002"/>
    </source>
</evidence>
<dbReference type="InterPro" id="IPR007387">
    <property type="entry name" value="TRAP_DctQ"/>
</dbReference>
<keyword evidence="3" id="KW-1003">Cell membrane</keyword>
<feature type="transmembrane region" description="Helical" evidence="9">
    <location>
        <begin position="31"/>
        <end position="52"/>
    </location>
</feature>
<comment type="caution">
    <text evidence="11">The sequence shown here is derived from an EMBL/GenBank/DDBJ whole genome shotgun (WGS) entry which is preliminary data.</text>
</comment>
<keyword evidence="5 9" id="KW-0812">Transmembrane</keyword>
<dbReference type="PANTHER" id="PTHR35011:SF2">
    <property type="entry name" value="2,3-DIKETO-L-GULONATE TRAP TRANSPORTER SMALL PERMEASE PROTEIN YIAM"/>
    <property type="match status" value="1"/>
</dbReference>
<keyword evidence="12" id="KW-1185">Reference proteome</keyword>
<feature type="transmembrane region" description="Helical" evidence="9">
    <location>
        <begin position="105"/>
        <end position="126"/>
    </location>
</feature>
<name>A0ABW6ZYI7_9HYPH</name>
<feature type="domain" description="Tripartite ATP-independent periplasmic transporters DctQ component" evidence="10">
    <location>
        <begin position="42"/>
        <end position="187"/>
    </location>
</feature>
<evidence type="ECO:0000256" key="6">
    <source>
        <dbReference type="ARBA" id="ARBA00022989"/>
    </source>
</evidence>
<reference evidence="11 12" key="1">
    <citation type="submission" date="2024-02" db="EMBL/GenBank/DDBJ databases">
        <title>Expansion and revision of Xanthobacter and proposal of Roseixanthobacter gen. nov.</title>
        <authorList>
            <person name="Soltysiak M.P.M."/>
            <person name="Jalihal A."/>
            <person name="Ory A."/>
            <person name="Chrisophersen C."/>
            <person name="Lee A.D."/>
            <person name="Boulton J."/>
            <person name="Springer M."/>
        </authorList>
    </citation>
    <scope>NUCLEOTIDE SEQUENCE [LARGE SCALE GENOMIC DNA]</scope>
    <source>
        <strain evidence="11 12">23A</strain>
    </source>
</reference>
<comment type="similarity">
    <text evidence="8 9">Belongs to the TRAP transporter small permease family.</text>
</comment>
<evidence type="ECO:0000256" key="8">
    <source>
        <dbReference type="ARBA" id="ARBA00038436"/>
    </source>
</evidence>
<sequence length="207" mass="22450">MNHATKTGAAGAGPCGLVLALSSGLLAFERVAVIGLMGLVSFLILLNVVTRYTGTPIYWIDESAIYAVVWLSFIGASAMTRLRLDFSVGMLTERLPPMGVKVARAIATAFTVLFGLMLSYMCWLWMDPVGIAAAGFDAKAFAGESFNFFYTEHTQTLNWPTWAISLVIPLFAVSITIHGLANLVEDLEFVPRRVYRGFPMANAEAAS</sequence>
<dbReference type="RefSeq" id="WP_393993539.1">
    <property type="nucleotide sequence ID" value="NZ_JBAFVH010000009.1"/>
</dbReference>
<feature type="transmembrane region" description="Helical" evidence="9">
    <location>
        <begin position="162"/>
        <end position="184"/>
    </location>
</feature>
<keyword evidence="4 9" id="KW-0997">Cell inner membrane</keyword>
<gene>
    <name evidence="11" type="ORF">V5F32_16795</name>
</gene>
<evidence type="ECO:0000256" key="7">
    <source>
        <dbReference type="ARBA" id="ARBA00023136"/>
    </source>
</evidence>
<protein>
    <recommendedName>
        <fullName evidence="9">TRAP transporter small permease protein</fullName>
    </recommendedName>
</protein>